<reference evidence="1" key="1">
    <citation type="submission" date="2021-05" db="EMBL/GenBank/DDBJ databases">
        <authorList>
            <person name="Alioto T."/>
            <person name="Alioto T."/>
            <person name="Gomez Garrido J."/>
        </authorList>
    </citation>
    <scope>NUCLEOTIDE SEQUENCE</scope>
</reference>
<dbReference type="EMBL" id="HBUF01248054">
    <property type="protein sequence ID" value="CAG6679080.1"/>
    <property type="molecule type" value="Transcribed_RNA"/>
</dbReference>
<dbReference type="AlphaFoldDB" id="A0A8D8X0D0"/>
<evidence type="ECO:0000313" key="1">
    <source>
        <dbReference type="EMBL" id="CAG6679082.1"/>
    </source>
</evidence>
<proteinExistence type="predicted"/>
<sequence length="108" mass="12141">MSPKQNSHQFNVHVHSGRLHVDCDEILAYDSSEFISVQLSVRHFVLLALLSSDQLLLDVCRRSLPVHVGCGNILKCQHQTPCLLHHRMGSSSGHYYSLGDCQNICPFN</sequence>
<dbReference type="EMBL" id="HBUF01248056">
    <property type="protein sequence ID" value="CAG6679084.1"/>
    <property type="molecule type" value="Transcribed_RNA"/>
</dbReference>
<dbReference type="EMBL" id="HBUF01248055">
    <property type="protein sequence ID" value="CAG6679082.1"/>
    <property type="molecule type" value="Transcribed_RNA"/>
</dbReference>
<accession>A0A8D8X0D0</accession>
<protein>
    <submittedName>
        <fullName evidence="1">Uncharacterized protein</fullName>
    </submittedName>
</protein>
<organism evidence="1">
    <name type="scientific">Cacopsylla melanoneura</name>
    <dbReference type="NCBI Taxonomy" id="428564"/>
    <lineage>
        <taxon>Eukaryota</taxon>
        <taxon>Metazoa</taxon>
        <taxon>Ecdysozoa</taxon>
        <taxon>Arthropoda</taxon>
        <taxon>Hexapoda</taxon>
        <taxon>Insecta</taxon>
        <taxon>Pterygota</taxon>
        <taxon>Neoptera</taxon>
        <taxon>Paraneoptera</taxon>
        <taxon>Hemiptera</taxon>
        <taxon>Sternorrhyncha</taxon>
        <taxon>Psylloidea</taxon>
        <taxon>Psyllidae</taxon>
        <taxon>Psyllinae</taxon>
        <taxon>Cacopsylla</taxon>
    </lineage>
</organism>
<name>A0A8D8X0D0_9HEMI</name>